<dbReference type="EMBL" id="LR215729">
    <property type="protein sequence ID" value="VEV97164.1"/>
    <property type="molecule type" value="Genomic_DNA"/>
</dbReference>
<sequence>MLIGDRVVCNSCLRVIGQLFNVAPYQSDFLADLTQPPYYTVCPDCSLASETEPKPVAAISSDT</sequence>
<gene>
    <name evidence="1" type="ORF">PMYSY11_2118</name>
</gene>
<proteinExistence type="predicted"/>
<dbReference type="AlphaFoldDB" id="A0A653E363"/>
<accession>A0A653E363</accession>
<evidence type="ECO:0000313" key="1">
    <source>
        <dbReference type="EMBL" id="VEV97164.1"/>
    </source>
</evidence>
<protein>
    <submittedName>
        <fullName evidence="1">Uncharacterized protein</fullName>
    </submittedName>
</protein>
<reference evidence="1" key="1">
    <citation type="submission" date="2019-02" db="EMBL/GenBank/DDBJ databases">
        <authorList>
            <consortium name="Genoscope - CEA"/>
            <person name="William W."/>
        </authorList>
    </citation>
    <scope>NUCLEOTIDE SEQUENCE [LARGE SCALE GENOMIC DNA]</scope>
    <source>
        <strain evidence="1">YSy11</strain>
    </source>
</reference>
<name>A0A653E363_9PSED</name>
<organism evidence="1">
    <name type="scientific">Pseudomonas marincola</name>
    <dbReference type="NCBI Taxonomy" id="437900"/>
    <lineage>
        <taxon>Bacteria</taxon>
        <taxon>Pseudomonadati</taxon>
        <taxon>Pseudomonadota</taxon>
        <taxon>Gammaproteobacteria</taxon>
        <taxon>Pseudomonadales</taxon>
        <taxon>Pseudomonadaceae</taxon>
        <taxon>Pseudomonas</taxon>
    </lineage>
</organism>